<evidence type="ECO:0000256" key="2">
    <source>
        <dbReference type="SAM" id="Phobius"/>
    </source>
</evidence>
<evidence type="ECO:0000313" key="4">
    <source>
        <dbReference type="Proteomes" id="UP000325957"/>
    </source>
</evidence>
<comment type="caution">
    <text evidence="3">The sequence shown here is derived from an EMBL/GenBank/DDBJ whole genome shotgun (WGS) entry which is preliminary data.</text>
</comment>
<protein>
    <recommendedName>
        <fullName evidence="5">Type IV secretion system protein</fullName>
    </recommendedName>
</protein>
<feature type="transmembrane region" description="Helical" evidence="2">
    <location>
        <begin position="208"/>
        <end position="225"/>
    </location>
</feature>
<feature type="transmembrane region" description="Helical" evidence="2">
    <location>
        <begin position="231"/>
        <end position="257"/>
    </location>
</feature>
<evidence type="ECO:0000313" key="3">
    <source>
        <dbReference type="EMBL" id="KAA9393838.1"/>
    </source>
</evidence>
<keyword evidence="4" id="KW-1185">Reference proteome</keyword>
<keyword evidence="2" id="KW-1133">Transmembrane helix</keyword>
<sequence>MSMMVMAPANPLTDWLSDASDSGFNAAIARAAEDSWTFMSDAFAASDLSPAWWAGVVGAGDDPGMLRILTVVMAPLLILLVGYQATAGLFTGNTAMILRAGGMALLALPLLLGLVTVVMLFASAFDQGTQFILSASGESQNMAGFMKLFGFELNDSGEFQQMNSEYNVWRGVAENSSGFELLIPMVLSFVIWLASLFLGFMMALRTTALVMLTAMAAVAVFALSSDATKAWFFRWLSMVFGLLIAKPLSAAALVMAISVFRYSATTAQLLAALAAVIIAAIMPVAMMALFSFSAVQASGGLEAAMSRSSGSLMRNSGRGAGAMTRLIRR</sequence>
<reference evidence="3 4" key="1">
    <citation type="submission" date="2019-05" db="EMBL/GenBank/DDBJ databases">
        <title>Kocuria coralli sp. nov., a novel actinobacterium isolated from coral reef seawater.</title>
        <authorList>
            <person name="Li J."/>
        </authorList>
    </citation>
    <scope>NUCLEOTIDE SEQUENCE [LARGE SCALE GENOMIC DNA]</scope>
    <source>
        <strain evidence="3 4">SCSIO 13007</strain>
    </source>
</reference>
<dbReference type="AlphaFoldDB" id="A0A5J5KWQ3"/>
<evidence type="ECO:0000256" key="1">
    <source>
        <dbReference type="SAM" id="MobiDB-lite"/>
    </source>
</evidence>
<dbReference type="OrthoDB" id="4878499at2"/>
<dbReference type="Proteomes" id="UP000325957">
    <property type="component" value="Unassembled WGS sequence"/>
</dbReference>
<gene>
    <name evidence="3" type="ORF">FCK90_10520</name>
</gene>
<dbReference type="RefSeq" id="WP_156125466.1">
    <property type="nucleotide sequence ID" value="NZ_ML708620.1"/>
</dbReference>
<organism evidence="3 4">
    <name type="scientific">Kocuria coralli</name>
    <dbReference type="NCBI Taxonomy" id="1461025"/>
    <lineage>
        <taxon>Bacteria</taxon>
        <taxon>Bacillati</taxon>
        <taxon>Actinomycetota</taxon>
        <taxon>Actinomycetes</taxon>
        <taxon>Micrococcales</taxon>
        <taxon>Micrococcaceae</taxon>
        <taxon>Kocuria</taxon>
    </lineage>
</organism>
<name>A0A5J5KWQ3_9MICC</name>
<proteinExistence type="predicted"/>
<dbReference type="EMBL" id="SZWF01000014">
    <property type="protein sequence ID" value="KAA9393838.1"/>
    <property type="molecule type" value="Genomic_DNA"/>
</dbReference>
<feature type="transmembrane region" description="Helical" evidence="2">
    <location>
        <begin position="181"/>
        <end position="201"/>
    </location>
</feature>
<keyword evidence="2" id="KW-0472">Membrane</keyword>
<evidence type="ECO:0008006" key="5">
    <source>
        <dbReference type="Google" id="ProtNLM"/>
    </source>
</evidence>
<keyword evidence="2" id="KW-0812">Transmembrane</keyword>
<feature type="transmembrane region" description="Helical" evidence="2">
    <location>
        <begin position="269"/>
        <end position="292"/>
    </location>
</feature>
<accession>A0A5J5KWQ3</accession>
<feature type="transmembrane region" description="Helical" evidence="2">
    <location>
        <begin position="68"/>
        <end position="91"/>
    </location>
</feature>
<feature type="region of interest" description="Disordered" evidence="1">
    <location>
        <begin position="310"/>
        <end position="329"/>
    </location>
</feature>
<feature type="transmembrane region" description="Helical" evidence="2">
    <location>
        <begin position="103"/>
        <end position="125"/>
    </location>
</feature>